<dbReference type="InterPro" id="IPR004839">
    <property type="entry name" value="Aminotransferase_I/II_large"/>
</dbReference>
<keyword evidence="4" id="KW-0238">DNA-binding</keyword>
<dbReference type="PANTHER" id="PTHR46577:SF1">
    <property type="entry name" value="HTH-TYPE TRANSCRIPTIONAL REGULATORY PROTEIN GABR"/>
    <property type="match status" value="1"/>
</dbReference>
<keyword evidence="2" id="KW-0663">Pyridoxal phosphate</keyword>
<dbReference type="SUPFAM" id="SSF46785">
    <property type="entry name" value="Winged helix' DNA-binding domain"/>
    <property type="match status" value="1"/>
</dbReference>
<reference evidence="9" key="1">
    <citation type="journal article" date="2019" name="Int. J. Syst. Evol. Microbiol.">
        <title>The Global Catalogue of Microorganisms (GCM) 10K type strain sequencing project: providing services to taxonomists for standard genome sequencing and annotation.</title>
        <authorList>
            <consortium name="The Broad Institute Genomics Platform"/>
            <consortium name="The Broad Institute Genome Sequencing Center for Infectious Disease"/>
            <person name="Wu L."/>
            <person name="Ma J."/>
        </authorList>
    </citation>
    <scope>NUCLEOTIDE SEQUENCE [LARGE SCALE GENOMIC DNA]</scope>
    <source>
        <strain evidence="9">KCTC 42986</strain>
    </source>
</reference>
<comment type="similarity">
    <text evidence="1">In the C-terminal section; belongs to the class-I pyridoxal-phosphate-dependent aminotransferase family.</text>
</comment>
<dbReference type="InterPro" id="IPR036388">
    <property type="entry name" value="WH-like_DNA-bd_sf"/>
</dbReference>
<protein>
    <submittedName>
        <fullName evidence="8">PLP-dependent aminotransferase family protein</fullName>
    </submittedName>
</protein>
<dbReference type="SUPFAM" id="SSF53383">
    <property type="entry name" value="PLP-dependent transferases"/>
    <property type="match status" value="1"/>
</dbReference>
<dbReference type="EMBL" id="JBHRTP010000090">
    <property type="protein sequence ID" value="MFC3110803.1"/>
    <property type="molecule type" value="Genomic_DNA"/>
</dbReference>
<keyword evidence="9" id="KW-1185">Reference proteome</keyword>
<dbReference type="Pfam" id="PF00155">
    <property type="entry name" value="Aminotran_1_2"/>
    <property type="match status" value="1"/>
</dbReference>
<dbReference type="InterPro" id="IPR015424">
    <property type="entry name" value="PyrdxlP-dep_Trfase"/>
</dbReference>
<dbReference type="InterPro" id="IPR036390">
    <property type="entry name" value="WH_DNA-bd_sf"/>
</dbReference>
<proteinExistence type="inferred from homology"/>
<keyword evidence="5" id="KW-0804">Transcription</keyword>
<dbReference type="CDD" id="cd07377">
    <property type="entry name" value="WHTH_GntR"/>
    <property type="match status" value="1"/>
</dbReference>
<evidence type="ECO:0000256" key="6">
    <source>
        <dbReference type="SAM" id="MobiDB-lite"/>
    </source>
</evidence>
<dbReference type="InterPro" id="IPR015421">
    <property type="entry name" value="PyrdxlP-dep_Trfase_major"/>
</dbReference>
<dbReference type="Gene3D" id="1.10.10.10">
    <property type="entry name" value="Winged helix-like DNA-binding domain superfamily/Winged helix DNA-binding domain"/>
    <property type="match status" value="1"/>
</dbReference>
<dbReference type="InterPro" id="IPR051446">
    <property type="entry name" value="HTH_trans_reg/aminotransferase"/>
</dbReference>
<gene>
    <name evidence="8" type="ORF">ACFOFO_23090</name>
</gene>
<dbReference type="SMART" id="SM00345">
    <property type="entry name" value="HTH_GNTR"/>
    <property type="match status" value="1"/>
</dbReference>
<dbReference type="Proteomes" id="UP001595530">
    <property type="component" value="Unassembled WGS sequence"/>
</dbReference>
<dbReference type="PANTHER" id="PTHR46577">
    <property type="entry name" value="HTH-TYPE TRANSCRIPTIONAL REGULATORY PROTEIN GABR"/>
    <property type="match status" value="1"/>
</dbReference>
<dbReference type="CDD" id="cd00609">
    <property type="entry name" value="AAT_like"/>
    <property type="match status" value="1"/>
</dbReference>
<evidence type="ECO:0000256" key="3">
    <source>
        <dbReference type="ARBA" id="ARBA00023015"/>
    </source>
</evidence>
<evidence type="ECO:0000256" key="2">
    <source>
        <dbReference type="ARBA" id="ARBA00022898"/>
    </source>
</evidence>
<keyword evidence="8" id="KW-0808">Transferase</keyword>
<organism evidence="8 9">
    <name type="scientific">Undibacterium arcticum</name>
    <dbReference type="NCBI Taxonomy" id="1762892"/>
    <lineage>
        <taxon>Bacteria</taxon>
        <taxon>Pseudomonadati</taxon>
        <taxon>Pseudomonadota</taxon>
        <taxon>Betaproteobacteria</taxon>
        <taxon>Burkholderiales</taxon>
        <taxon>Oxalobacteraceae</taxon>
        <taxon>Undibacterium</taxon>
    </lineage>
</organism>
<feature type="region of interest" description="Disordered" evidence="6">
    <location>
        <begin position="91"/>
        <end position="115"/>
    </location>
</feature>
<evidence type="ECO:0000259" key="7">
    <source>
        <dbReference type="PROSITE" id="PS50949"/>
    </source>
</evidence>
<evidence type="ECO:0000256" key="4">
    <source>
        <dbReference type="ARBA" id="ARBA00023125"/>
    </source>
</evidence>
<dbReference type="RefSeq" id="WP_390333016.1">
    <property type="nucleotide sequence ID" value="NZ_JBHRTP010000090.1"/>
</dbReference>
<keyword evidence="8" id="KW-0032">Aminotransferase</keyword>
<dbReference type="InterPro" id="IPR000524">
    <property type="entry name" value="Tscrpt_reg_HTH_GntR"/>
</dbReference>
<keyword evidence="3" id="KW-0805">Transcription regulation</keyword>
<evidence type="ECO:0000313" key="9">
    <source>
        <dbReference type="Proteomes" id="UP001595530"/>
    </source>
</evidence>
<name>A0ABV7F9S0_9BURK</name>
<comment type="caution">
    <text evidence="8">The sequence shown here is derived from an EMBL/GenBank/DDBJ whole genome shotgun (WGS) entry which is preliminary data.</text>
</comment>
<evidence type="ECO:0000256" key="1">
    <source>
        <dbReference type="ARBA" id="ARBA00005384"/>
    </source>
</evidence>
<feature type="domain" description="HTH gntR-type" evidence="7">
    <location>
        <begin position="24"/>
        <end position="92"/>
    </location>
</feature>
<dbReference type="PROSITE" id="PS50949">
    <property type="entry name" value="HTH_GNTR"/>
    <property type="match status" value="1"/>
</dbReference>
<evidence type="ECO:0000313" key="8">
    <source>
        <dbReference type="EMBL" id="MFC3110803.1"/>
    </source>
</evidence>
<dbReference type="GO" id="GO:0008483">
    <property type="term" value="F:transaminase activity"/>
    <property type="evidence" value="ECO:0007669"/>
    <property type="project" value="UniProtKB-KW"/>
</dbReference>
<evidence type="ECO:0000256" key="5">
    <source>
        <dbReference type="ARBA" id="ARBA00023163"/>
    </source>
</evidence>
<dbReference type="PRINTS" id="PR00035">
    <property type="entry name" value="HTHGNTR"/>
</dbReference>
<dbReference type="Gene3D" id="3.40.640.10">
    <property type="entry name" value="Type I PLP-dependent aspartate aminotransferase-like (Major domain)"/>
    <property type="match status" value="1"/>
</dbReference>
<dbReference type="Pfam" id="PF00392">
    <property type="entry name" value="GntR"/>
    <property type="match status" value="1"/>
</dbReference>
<sequence>MISNLAAAELLGATLAQADFYPRLPQQRRLYEAARTAILLQQLSAGSKLPSTRNLASELGIARNTVIAAFEQLAAEGFVITSTGSGTYVSASLPSTSQPKRKLDGNAEVVPETPPNGFATLSKRGTQLTEFAAGTRYEIQPFAPGDADFSVFPFKLWQRLQNRVWREARPDLLDYGQAGGYLPLRRAIAEYLRVSRSVKVSIEQVMITAGTQQSLDLCALLLADVDDTTWVENPCYWGARRIFESCEVNLHPVAVDAEGIAPSEADLATNPRLIYVTPSHQYPTGVVMSLARRRMLLDLAQRKGAWILEDDYDSEFRYTGRPLAALQGLDTHGRVIYMGTFSKVLYPGIKVGYLVAPPALVEPFKAALYDLQRPGQLMLQAALADFIALGHFATHIRKIRQAYGAKRELLRKTLAAQLGQSAPISGEESGLHLVVEFPDHVDDEALARLAAESGIAVNALSHYYLEPPVRRGLLVGYAYVPAEKIVYYGKLLAHVIQAGLRR</sequence>
<accession>A0ABV7F9S0</accession>